<comment type="caution">
    <text evidence="1">The sequence shown here is derived from an EMBL/GenBank/DDBJ whole genome shotgun (WGS) entry which is preliminary data.</text>
</comment>
<dbReference type="Proteomes" id="UP000054632">
    <property type="component" value="Unassembled WGS sequence"/>
</dbReference>
<dbReference type="InterPro" id="IPR043502">
    <property type="entry name" value="DNA/RNA_pol_sf"/>
</dbReference>
<organism evidence="1 2">
    <name type="scientific">Trichinella pseudospiralis</name>
    <name type="common">Parasitic roundworm</name>
    <dbReference type="NCBI Taxonomy" id="6337"/>
    <lineage>
        <taxon>Eukaryota</taxon>
        <taxon>Metazoa</taxon>
        <taxon>Ecdysozoa</taxon>
        <taxon>Nematoda</taxon>
        <taxon>Enoplea</taxon>
        <taxon>Dorylaimia</taxon>
        <taxon>Trichinellida</taxon>
        <taxon>Trichinellidae</taxon>
        <taxon>Trichinella</taxon>
    </lineage>
</organism>
<dbReference type="SUPFAM" id="SSF56672">
    <property type="entry name" value="DNA/RNA polymerases"/>
    <property type="match status" value="1"/>
</dbReference>
<proteinExistence type="predicted"/>
<dbReference type="EMBL" id="JYDR01000005">
    <property type="protein sequence ID" value="KRY78175.1"/>
    <property type="molecule type" value="Genomic_DNA"/>
</dbReference>
<name>A0A0V1EWZ1_TRIPS</name>
<accession>A0A0V1EWZ1</accession>
<reference evidence="1 2" key="1">
    <citation type="submission" date="2015-01" db="EMBL/GenBank/DDBJ databases">
        <title>Evolution of Trichinella species and genotypes.</title>
        <authorList>
            <person name="Korhonen P.K."/>
            <person name="Edoardo P."/>
            <person name="Giuseppe L.R."/>
            <person name="Gasser R.B."/>
        </authorList>
    </citation>
    <scope>NUCLEOTIDE SEQUENCE [LARGE SCALE GENOMIC DNA]</scope>
    <source>
        <strain evidence="1">ISS13</strain>
    </source>
</reference>
<dbReference type="AlphaFoldDB" id="A0A0V1EWZ1"/>
<protein>
    <recommendedName>
        <fullName evidence="3">Reverse transcriptase domain-containing protein</fullName>
    </recommendedName>
</protein>
<dbReference type="PANTHER" id="PTHR47331">
    <property type="entry name" value="PHD-TYPE DOMAIN-CONTAINING PROTEIN"/>
    <property type="match status" value="1"/>
</dbReference>
<dbReference type="PANTHER" id="PTHR47331:SF5">
    <property type="entry name" value="RIBONUCLEASE H"/>
    <property type="match status" value="1"/>
</dbReference>
<evidence type="ECO:0000313" key="1">
    <source>
        <dbReference type="EMBL" id="KRY78175.1"/>
    </source>
</evidence>
<evidence type="ECO:0008006" key="3">
    <source>
        <dbReference type="Google" id="ProtNLM"/>
    </source>
</evidence>
<evidence type="ECO:0000313" key="2">
    <source>
        <dbReference type="Proteomes" id="UP000054632"/>
    </source>
</evidence>
<sequence>MDKSASNCRIVFDGSYRFEGVLLNERLDPGSPIIANLVGILLKFRQFRIGIHADITKMFLRIELHPEDRDVSRLLWRKQGEEMACIYRFCRLPFGLLFTIFGCECCSSSSSDLV</sequence>
<gene>
    <name evidence="1" type="ORF">T4A_6796</name>
</gene>